<name>A0ABY5VPM2_9ACTN</name>
<dbReference type="Proteomes" id="UP001059617">
    <property type="component" value="Chromosome"/>
</dbReference>
<dbReference type="EMBL" id="CP073720">
    <property type="protein sequence ID" value="UWP78996.1"/>
    <property type="molecule type" value="Genomic_DNA"/>
</dbReference>
<proteinExistence type="predicted"/>
<reference evidence="1" key="1">
    <citation type="submission" date="2021-04" db="EMBL/GenBank/DDBJ databases">
        <authorList>
            <person name="Hartkoorn R.C."/>
            <person name="Beaudoing E."/>
            <person name="Hot D."/>
        </authorList>
    </citation>
    <scope>NUCLEOTIDE SEQUENCE</scope>
    <source>
        <strain evidence="1">NRRL B-16292</strain>
    </source>
</reference>
<accession>A0ABY5VPM2</accession>
<evidence type="ECO:0000313" key="1">
    <source>
        <dbReference type="EMBL" id="UWP78996.1"/>
    </source>
</evidence>
<gene>
    <name evidence="1" type="ORF">Dfulv_27935</name>
</gene>
<sequence>MADVHELMVAVDLRGDLAEPDLAELRWHLGLGPRPEHVTAATIVVNDVLDLLTDEQAPVRDESGNWVIKEFPEPAWHDGSPYAAAKMPGVGLSTLVHVDDRRGGRWALTCRWEVHPDGHAAVAELLGWLAARLRDSRSFFGYQRWYEDDEPEPLGIQEGKVVVRRKGTSVPPFWDESDVD</sequence>
<evidence type="ECO:0000313" key="2">
    <source>
        <dbReference type="Proteomes" id="UP001059617"/>
    </source>
</evidence>
<organism evidence="1 2">
    <name type="scientific">Dactylosporangium fulvum</name>
    <dbReference type="NCBI Taxonomy" id="53359"/>
    <lineage>
        <taxon>Bacteria</taxon>
        <taxon>Bacillati</taxon>
        <taxon>Actinomycetota</taxon>
        <taxon>Actinomycetes</taxon>
        <taxon>Micromonosporales</taxon>
        <taxon>Micromonosporaceae</taxon>
        <taxon>Dactylosporangium</taxon>
    </lineage>
</organism>
<dbReference type="RefSeq" id="WP_259856467.1">
    <property type="nucleotide sequence ID" value="NZ_BAAAST010000062.1"/>
</dbReference>
<keyword evidence="2" id="KW-1185">Reference proteome</keyword>
<reference evidence="1" key="2">
    <citation type="submission" date="2022-09" db="EMBL/GenBank/DDBJ databases">
        <title>Biosynthetic gene clusters of Dactylosporangioum fulvum.</title>
        <authorList>
            <person name="Caradec T."/>
        </authorList>
    </citation>
    <scope>NUCLEOTIDE SEQUENCE</scope>
    <source>
        <strain evidence="1">NRRL B-16292</strain>
    </source>
</reference>
<protein>
    <submittedName>
        <fullName evidence="1">Uncharacterized protein</fullName>
    </submittedName>
</protein>